<dbReference type="Pfam" id="PF09712">
    <property type="entry name" value="PHA_synth_III_E"/>
    <property type="match status" value="1"/>
</dbReference>
<comment type="pathway">
    <text evidence="1">Biopolymer metabolism; poly-(R)-3-hydroxybutanoate biosynthesis.</text>
</comment>
<proteinExistence type="predicted"/>
<evidence type="ECO:0000313" key="4">
    <source>
        <dbReference type="EMBL" id="QTA88727.1"/>
    </source>
</evidence>
<gene>
    <name evidence="4" type="ORF">dnm_047740</name>
</gene>
<dbReference type="RefSeq" id="WP_207683364.1">
    <property type="nucleotide sequence ID" value="NZ_CP061800.1"/>
</dbReference>
<accession>A0A975BNX1</accession>
<keyword evidence="3" id="KW-0583">PHB biosynthesis</keyword>
<evidence type="ECO:0000256" key="3">
    <source>
        <dbReference type="ARBA" id="ARBA00022752"/>
    </source>
</evidence>
<keyword evidence="5" id="KW-1185">Reference proteome</keyword>
<dbReference type="AlphaFoldDB" id="A0A975BNX1"/>
<evidence type="ECO:0000313" key="5">
    <source>
        <dbReference type="Proteomes" id="UP000663722"/>
    </source>
</evidence>
<organism evidence="4 5">
    <name type="scientific">Desulfonema magnum</name>
    <dbReference type="NCBI Taxonomy" id="45655"/>
    <lineage>
        <taxon>Bacteria</taxon>
        <taxon>Pseudomonadati</taxon>
        <taxon>Thermodesulfobacteriota</taxon>
        <taxon>Desulfobacteria</taxon>
        <taxon>Desulfobacterales</taxon>
        <taxon>Desulfococcaceae</taxon>
        <taxon>Desulfonema</taxon>
    </lineage>
</organism>
<reference evidence="4" key="1">
    <citation type="journal article" date="2021" name="Microb. Physiol.">
        <title>Proteogenomic Insights into the Physiology of Marine, Sulfate-Reducing, Filamentous Desulfonema limicola and Desulfonema magnum.</title>
        <authorList>
            <person name="Schnaars V."/>
            <person name="Wohlbrand L."/>
            <person name="Scheve S."/>
            <person name="Hinrichs C."/>
            <person name="Reinhardt R."/>
            <person name="Rabus R."/>
        </authorList>
    </citation>
    <scope>NUCLEOTIDE SEQUENCE</scope>
    <source>
        <strain evidence="4">4be13</strain>
    </source>
</reference>
<dbReference type="InterPro" id="IPR010123">
    <property type="entry name" value="PHA_synth_III_E"/>
</dbReference>
<name>A0A975BNX1_9BACT</name>
<protein>
    <recommendedName>
        <fullName evidence="2">Poly(3-hydroxyalkanoate) polymerase subunit PhaE</fullName>
    </recommendedName>
</protein>
<dbReference type="GO" id="GO:0042619">
    <property type="term" value="P:poly-hydroxybutyrate biosynthetic process"/>
    <property type="evidence" value="ECO:0007669"/>
    <property type="project" value="UniProtKB-KW"/>
</dbReference>
<dbReference type="Proteomes" id="UP000663722">
    <property type="component" value="Chromosome"/>
</dbReference>
<dbReference type="KEGG" id="dmm:dnm_047740"/>
<dbReference type="EMBL" id="CP061800">
    <property type="protein sequence ID" value="QTA88727.1"/>
    <property type="molecule type" value="Genomic_DNA"/>
</dbReference>
<sequence length="298" mass="35329">MDQNQKEETGMESLFAAWAKSVTNFWGDMTNMQFGGTAKPSDTSEKSRKDPIYQAQKNWETGTKVLQLLLSASGKPENINDVLKGMHSLPEFMMKMVQQSWDGYLELQKQWAEKAERIGQHTEAYNFEDIDQNIFKSWREIYEKEFQKILNIPQLGLTRFQQERMNQFVDKYNVFYASLNEFIYMFYVPIEKSSAVMQEKIEEMAEQGEIHDNLKDYYNMWIKILEGHYMTLLKSPEYTQVMDKTVDSLVQYRKAKDEVMYDILQQFPVPTNKDMDELYKDLYLLKKKVRELSKTVKT</sequence>
<evidence type="ECO:0000256" key="1">
    <source>
        <dbReference type="ARBA" id="ARBA00004683"/>
    </source>
</evidence>
<evidence type="ECO:0000256" key="2">
    <source>
        <dbReference type="ARBA" id="ARBA00019066"/>
    </source>
</evidence>